<keyword evidence="3" id="KW-1185">Reference proteome</keyword>
<dbReference type="PANTHER" id="PTHR33121:SF76">
    <property type="entry name" value="SIGNALING PROTEIN"/>
    <property type="match status" value="1"/>
</dbReference>
<dbReference type="Pfam" id="PF00563">
    <property type="entry name" value="EAL"/>
    <property type="match status" value="1"/>
</dbReference>
<reference evidence="3" key="1">
    <citation type="journal article" date="2019" name="Int. J. Syst. Evol. Microbiol.">
        <title>The Global Catalogue of Microorganisms (GCM) 10K type strain sequencing project: providing services to taxonomists for standard genome sequencing and annotation.</title>
        <authorList>
            <consortium name="The Broad Institute Genomics Platform"/>
            <consortium name="The Broad Institute Genome Sequencing Center for Infectious Disease"/>
            <person name="Wu L."/>
            <person name="Ma J."/>
        </authorList>
    </citation>
    <scope>NUCLEOTIDE SEQUENCE [LARGE SCALE GENOMIC DNA]</scope>
    <source>
        <strain evidence="3">JCM 17441</strain>
    </source>
</reference>
<sequence length="473" mass="49027">MQAQDRPNIPLPATAMSPSVSVPVPAPLRPSSFRSRVSWVGRTLAPRSRRAATIAPAAFDDETTEDITAHTAGGAWAIERVLAERAVEPLFQPIVELHSLRPVGVEALARGPAGSAVQRPRALFAAAVAAGRLAELDTLCAERALEVARGAPVPPPLVFVNAEPAVVDQPLSARLLELMTDGPPFRMVLEYTERALSSRPAALLQLAAAIQAHGHGLALDDVGADPMSLAFLPLLEPEVVKLDLQLLRAPHAPRTVEVAAAVSAVAEQTGALIVAEGIETAEDLANARALGAHWGQGLLFGGPAPIERMAPGEAGAAAVLRPSRPGLHLPAGTPFEAAAARGKARTGTAEAFAAHLEHVLRRAGSGAVVLASCTDADTARSWLPSLHGLSELAAFVGLVAPVHPASVGPNVHFAPGPSTVDSATEECAVVVVAPRYTAALCGRGTRDAPAFAHTEDRALVASIARIILQQLPR</sequence>
<dbReference type="InterPro" id="IPR035919">
    <property type="entry name" value="EAL_sf"/>
</dbReference>
<feature type="domain" description="EAL" evidence="1">
    <location>
        <begin position="71"/>
        <end position="317"/>
    </location>
</feature>
<evidence type="ECO:0000313" key="2">
    <source>
        <dbReference type="EMBL" id="GAA4253160.1"/>
    </source>
</evidence>
<evidence type="ECO:0000259" key="1">
    <source>
        <dbReference type="PROSITE" id="PS50883"/>
    </source>
</evidence>
<dbReference type="SMART" id="SM00052">
    <property type="entry name" value="EAL"/>
    <property type="match status" value="1"/>
</dbReference>
<evidence type="ECO:0000313" key="3">
    <source>
        <dbReference type="Proteomes" id="UP001500620"/>
    </source>
</evidence>
<dbReference type="EMBL" id="BAABAT010000015">
    <property type="protein sequence ID" value="GAA4253160.1"/>
    <property type="molecule type" value="Genomic_DNA"/>
</dbReference>
<dbReference type="InterPro" id="IPR001633">
    <property type="entry name" value="EAL_dom"/>
</dbReference>
<comment type="caution">
    <text evidence="2">The sequence shown here is derived from an EMBL/GenBank/DDBJ whole genome shotgun (WGS) entry which is preliminary data.</text>
</comment>
<dbReference type="Proteomes" id="UP001500620">
    <property type="component" value="Unassembled WGS sequence"/>
</dbReference>
<dbReference type="PANTHER" id="PTHR33121">
    <property type="entry name" value="CYCLIC DI-GMP PHOSPHODIESTERASE PDEF"/>
    <property type="match status" value="1"/>
</dbReference>
<dbReference type="InterPro" id="IPR050706">
    <property type="entry name" value="Cyclic-di-GMP_PDE-like"/>
</dbReference>
<name>A0ABP8DD86_9ACTN</name>
<dbReference type="CDD" id="cd01948">
    <property type="entry name" value="EAL"/>
    <property type="match status" value="1"/>
</dbReference>
<dbReference type="RefSeq" id="WP_345130215.1">
    <property type="nucleotide sequence ID" value="NZ_BAABAT010000015.1"/>
</dbReference>
<dbReference type="SUPFAM" id="SSF141868">
    <property type="entry name" value="EAL domain-like"/>
    <property type="match status" value="1"/>
</dbReference>
<gene>
    <name evidence="2" type="ORF">GCM10022255_052910</name>
</gene>
<organism evidence="2 3">
    <name type="scientific">Dactylosporangium darangshiense</name>
    <dbReference type="NCBI Taxonomy" id="579108"/>
    <lineage>
        <taxon>Bacteria</taxon>
        <taxon>Bacillati</taxon>
        <taxon>Actinomycetota</taxon>
        <taxon>Actinomycetes</taxon>
        <taxon>Micromonosporales</taxon>
        <taxon>Micromonosporaceae</taxon>
        <taxon>Dactylosporangium</taxon>
    </lineage>
</organism>
<proteinExistence type="predicted"/>
<protein>
    <recommendedName>
        <fullName evidence="1">EAL domain-containing protein</fullName>
    </recommendedName>
</protein>
<accession>A0ABP8DD86</accession>
<dbReference type="Gene3D" id="3.20.20.450">
    <property type="entry name" value="EAL domain"/>
    <property type="match status" value="1"/>
</dbReference>
<dbReference type="PROSITE" id="PS50883">
    <property type="entry name" value="EAL"/>
    <property type="match status" value="1"/>
</dbReference>